<dbReference type="Proteomes" id="UP001603978">
    <property type="component" value="Unassembled WGS sequence"/>
</dbReference>
<dbReference type="Gene3D" id="3.40.190.10">
    <property type="entry name" value="Periplasmic binding protein-like II"/>
    <property type="match status" value="1"/>
</dbReference>
<proteinExistence type="inferred from homology"/>
<evidence type="ECO:0000256" key="2">
    <source>
        <dbReference type="ARBA" id="ARBA00022448"/>
    </source>
</evidence>
<dbReference type="PANTHER" id="PTHR30061:SF50">
    <property type="entry name" value="MALTOSE_MALTODEXTRIN-BINDING PERIPLASMIC PROTEIN"/>
    <property type="match status" value="1"/>
</dbReference>
<keyword evidence="2" id="KW-0813">Transport</keyword>
<evidence type="ECO:0000313" key="4">
    <source>
        <dbReference type="EMBL" id="MFG1702320.1"/>
    </source>
</evidence>
<protein>
    <submittedName>
        <fullName evidence="4">Extracellular solute-binding protein</fullName>
    </submittedName>
</protein>
<comment type="similarity">
    <text evidence="1">Belongs to the bacterial solute-binding protein 1 family.</text>
</comment>
<dbReference type="PANTHER" id="PTHR30061">
    <property type="entry name" value="MALTOSE-BINDING PERIPLASMIC PROTEIN"/>
    <property type="match status" value="1"/>
</dbReference>
<dbReference type="CDD" id="cd13585">
    <property type="entry name" value="PBP2_TMBP_like"/>
    <property type="match status" value="1"/>
</dbReference>
<dbReference type="EMBL" id="JBICRM010000002">
    <property type="protein sequence ID" value="MFG1702320.1"/>
    <property type="molecule type" value="Genomic_DNA"/>
</dbReference>
<dbReference type="SUPFAM" id="SSF53850">
    <property type="entry name" value="Periplasmic binding protein-like II"/>
    <property type="match status" value="1"/>
</dbReference>
<accession>A0ABW7A4U6</accession>
<sequence>MSRRLLGVAITAALAVTLTGCGSGGSSSDNVLEIWIRQPPDSDSAKTAKKLADAFTKASGVQTKVVALFDDFETKLNQQAAQKQLPDIVINDTAQLGTMQSQGWLRQVDKATLAGGNQLSDLAWKAATGSDGKSYGAPFSAQAFALIVRKDWRDKVGMEPPQTWEDLAKLATAFTEKDPDGNGQKDTAGFVAPAGTKRGYASWYASSLIYANGADFLKANGPGKYVATANDPKFVEAVQYLQDQFCKTKTVNPGAVSNDTTVTHEVFEKGQGGIYLVGPYVLARFVKSIGTEKIEVLPVPKGPSGGPGTLGEGENVYMMAGSENQDAQKKFAEFAVSPEGQRIGMNKDANGAIVRLPVNTGVDMAAERQDPRWKVFQESYANAVYAPPVPSWTPIRQDSADSINAVWADCTADVKTKMDELNTKLTQELQSQKAS</sequence>
<dbReference type="RefSeq" id="WP_393161956.1">
    <property type="nucleotide sequence ID" value="NZ_JBICRM010000002.1"/>
</dbReference>
<name>A0ABW7A4U6_9ACTN</name>
<dbReference type="PROSITE" id="PS51257">
    <property type="entry name" value="PROKAR_LIPOPROTEIN"/>
    <property type="match status" value="1"/>
</dbReference>
<dbReference type="InterPro" id="IPR006059">
    <property type="entry name" value="SBP"/>
</dbReference>
<keyword evidence="3" id="KW-0732">Signal</keyword>
<organism evidence="4 5">
    <name type="scientific">Nonomuraea marmarensis</name>
    <dbReference type="NCBI Taxonomy" id="3351344"/>
    <lineage>
        <taxon>Bacteria</taxon>
        <taxon>Bacillati</taxon>
        <taxon>Actinomycetota</taxon>
        <taxon>Actinomycetes</taxon>
        <taxon>Streptosporangiales</taxon>
        <taxon>Streptosporangiaceae</taxon>
        <taxon>Nonomuraea</taxon>
    </lineage>
</organism>
<keyword evidence="5" id="KW-1185">Reference proteome</keyword>
<evidence type="ECO:0000313" key="5">
    <source>
        <dbReference type="Proteomes" id="UP001603978"/>
    </source>
</evidence>
<reference evidence="4 5" key="1">
    <citation type="submission" date="2024-10" db="EMBL/GenBank/DDBJ databases">
        <authorList>
            <person name="Topkara A.R."/>
            <person name="Saygin H."/>
        </authorList>
    </citation>
    <scope>NUCLEOTIDE SEQUENCE [LARGE SCALE GENOMIC DNA]</scope>
    <source>
        <strain evidence="4 5">M3C6</strain>
    </source>
</reference>
<comment type="caution">
    <text evidence="4">The sequence shown here is derived from an EMBL/GenBank/DDBJ whole genome shotgun (WGS) entry which is preliminary data.</text>
</comment>
<evidence type="ECO:0000256" key="3">
    <source>
        <dbReference type="ARBA" id="ARBA00022729"/>
    </source>
</evidence>
<gene>
    <name evidence="4" type="ORF">ACFLIM_03925</name>
</gene>
<dbReference type="Pfam" id="PF01547">
    <property type="entry name" value="SBP_bac_1"/>
    <property type="match status" value="1"/>
</dbReference>
<evidence type="ECO:0000256" key="1">
    <source>
        <dbReference type="ARBA" id="ARBA00008520"/>
    </source>
</evidence>